<dbReference type="PROSITE" id="PS50046">
    <property type="entry name" value="PHYTOCHROME_2"/>
    <property type="match status" value="6"/>
</dbReference>
<comment type="similarity">
    <text evidence="2">Belongs to the methyl-accepting chemotaxis (MCP) protein family.</text>
</comment>
<evidence type="ECO:0000259" key="8">
    <source>
        <dbReference type="PROSITE" id="PS50885"/>
    </source>
</evidence>
<dbReference type="SMART" id="SM00283">
    <property type="entry name" value="MA"/>
    <property type="match status" value="1"/>
</dbReference>
<keyword evidence="4" id="KW-0175">Coiled coil</keyword>
<dbReference type="PROSITE" id="PS50885">
    <property type="entry name" value="HAMP"/>
    <property type="match status" value="1"/>
</dbReference>
<dbReference type="Pfam" id="PF00015">
    <property type="entry name" value="MCPsignal"/>
    <property type="match status" value="1"/>
</dbReference>
<dbReference type="Pfam" id="PF01590">
    <property type="entry name" value="GAF"/>
    <property type="match status" value="6"/>
</dbReference>
<dbReference type="CDD" id="cd11386">
    <property type="entry name" value="MCP_signal"/>
    <property type="match status" value="1"/>
</dbReference>
<feature type="coiled-coil region" evidence="4">
    <location>
        <begin position="1311"/>
        <end position="1345"/>
    </location>
</feature>
<dbReference type="PANTHER" id="PTHR32089">
    <property type="entry name" value="METHYL-ACCEPTING CHEMOTAXIS PROTEIN MCPB"/>
    <property type="match status" value="1"/>
</dbReference>
<gene>
    <name evidence="9" type="ORF">I4641_19260</name>
</gene>
<sequence>MDSSNTYQEQNISNVPVESNSSKSDLVQKIKKSLYKQERDRLWKVTKQVRQSTKQHDFFNNLVKVVQHELKADRVLIYRFTSQSSGEVIAEALLPGWTPALNENIACNCFGGQKALDFKTCGFIATEDPSQLTPYQKQLLEKYQVQASLALPILIDSVSSENDYELSQVWGLIVVQQCEQPRQWQEDEINLLYHLTMELTRVLQSPISTIESHGKQDFIIERQESLHQLMQQTLQEIRQNFKADRTWIYAYNLDGTGEVITESVGDDWQLSGSVFDYDGVLTSENCQSQYVVNDVYNQGFPSCLVASFEAINAKSYIAIPIKSGDRLLGILAVFQNSASRNWRESEVELMHKYSAKISYAVQQVSLIRNSSFQAKQLQKFATEDIVTAVSSHAKQSMEQKLGQIRAFIQADRVLVYGFNPDGSGEIIAESVDSAWTKAANSFDNDCFITPDNCQAKYVANNIHEKDIAPCFIEQIEAFEAKAYIIVPIKSGDRLLGMLGVYQNSGTRNWQESEIQLVMEYAPKFSISLKQTSDLRTLKFNAKQAELISEQDFLTSISQNAEQMMQSWLDKIRGSMKIDRAVVFAFNPDWSGKILAESMGTKWKSAGSILDYDFHFKGGNFEPYYIANNVQTKGLALAVLEKFEAIEAQAYIIVPIHSNNQLMGLLAVYQNSAPRNWQESDIQQLQGYASRFVKPLQQTSYLRNAQFQNQQMEQAFKRERGLSKILEKVRLSKDEKAVWQIATDEGRKVLGVDRVSIYRFNRDWSGNFVADSAAPGWSDLTKIIPFIEDTFLQNTKGGRYKNGESFAVEDIYLQGHKQCHIELLEQMEARAYVLAPIFIADKDMFGSKKLWGLIGCYQNTGARRWQDYEVDSLRTLGLQVGIAMQQINSIAKLQKQSELEKASSKISEQIRKAKDIDEVFKVTTQEVRQAINVDRTVVYQFNPDWSGQVVAESVASGWVSLLVEQTEDEVLSGNRTGSDRCILRKWSTEDIVETDTYLQKTKGSKYFTGKKYTAVDDIYQKKFPDCYIQSLEKYQAKAYIIAPIFQGEKLWGLLGVYQNSGPRDWQELEADQIAQLANQLAIAIQQVDYYDRLRAQSEDLTKTVAREKAAREELQKQALDILKTVRPAFSGDLTVRAKVTETEIGTVAGAYNTTLDSLKGIVEQVQIAALQVTQTTGSSSSAIKGLSVQSERQLEELQQALDRVQAMIDASTVTTENAQKVEIAIKQANQTVMSGDEAMNNTVDSIASIRETVADAGKRVKRLSDSSQKISKVVSLISSFATQTNLLALNAALEATRAGEYGKGFAVVADEVRNLSLQSTEATIEIEKLVKEIQEETQEVAAAMEAGVEQVAEGTNLVNETRESLNEIVIATAEIQGLVQGITSAANVQTQEAASVTRVMGQVAEIANETSQDSSRISVSFEQLEQLAQNLQASVSQFKVK</sequence>
<feature type="domain" description="Phytochrome chromophore attachment site" evidence="6">
    <location>
        <begin position="914"/>
        <end position="1078"/>
    </location>
</feature>
<feature type="domain" description="HAMP" evidence="8">
    <location>
        <begin position="1129"/>
        <end position="1162"/>
    </location>
</feature>
<dbReference type="InterPro" id="IPR029016">
    <property type="entry name" value="GAF-like_dom_sf"/>
</dbReference>
<dbReference type="EMBL" id="JADWDC010000067">
    <property type="protein sequence ID" value="MCC0179111.1"/>
    <property type="molecule type" value="Genomic_DNA"/>
</dbReference>
<evidence type="ECO:0000259" key="6">
    <source>
        <dbReference type="PROSITE" id="PS50046"/>
    </source>
</evidence>
<dbReference type="SMART" id="SM00065">
    <property type="entry name" value="GAF"/>
    <property type="match status" value="6"/>
</dbReference>
<feature type="region of interest" description="Disordered" evidence="5">
    <location>
        <begin position="1"/>
        <end position="24"/>
    </location>
</feature>
<dbReference type="InterPro" id="IPR003660">
    <property type="entry name" value="HAMP_dom"/>
</dbReference>
<evidence type="ECO:0000259" key="7">
    <source>
        <dbReference type="PROSITE" id="PS50111"/>
    </source>
</evidence>
<keyword evidence="1 3" id="KW-0807">Transducer</keyword>
<evidence type="ECO:0000313" key="9">
    <source>
        <dbReference type="EMBL" id="MCC0179111.1"/>
    </source>
</evidence>
<comment type="caution">
    <text evidence="9">The sequence shown here is derived from an EMBL/GenBank/DDBJ whole genome shotgun (WGS) entry which is preliminary data.</text>
</comment>
<proteinExistence type="inferred from homology"/>
<feature type="domain" description="Phytochrome chromophore attachment site" evidence="6">
    <location>
        <begin position="392"/>
        <end position="523"/>
    </location>
</feature>
<dbReference type="Gene3D" id="3.30.450.40">
    <property type="match status" value="6"/>
</dbReference>
<dbReference type="InterPro" id="IPR016132">
    <property type="entry name" value="Phyto_chromo_attachment"/>
</dbReference>
<accession>A0A964FHF1</accession>
<dbReference type="PROSITE" id="PS50111">
    <property type="entry name" value="CHEMOTAXIS_TRANSDUC_2"/>
    <property type="match status" value="1"/>
</dbReference>
<feature type="domain" description="Phytochrome chromophore attachment site" evidence="6">
    <location>
        <begin position="559"/>
        <end position="615"/>
    </location>
</feature>
<feature type="domain" description="Phytochrome chromophore attachment site" evidence="6">
    <location>
        <begin position="733"/>
        <end position="878"/>
    </location>
</feature>
<feature type="domain" description="Phytochrome chromophore attachment site" evidence="6">
    <location>
        <begin position="225"/>
        <end position="356"/>
    </location>
</feature>
<dbReference type="PANTHER" id="PTHR32089:SF114">
    <property type="entry name" value="METHYL-ACCEPTING CHEMOTAXIS PROTEIN MCPB"/>
    <property type="match status" value="1"/>
</dbReference>
<reference evidence="9" key="1">
    <citation type="journal article" date="2021" name="Antonie Van Leeuwenhoek">
        <title>Draft genome and description of Waterburya agarophytonicola gen. nov. sp. nov. (Pleurocapsales, Cyanobacteria): a seaweed symbiont.</title>
        <authorList>
            <person name="Bonthond G."/>
            <person name="Shalygin S."/>
            <person name="Bayer T."/>
            <person name="Weinberger F."/>
        </authorList>
    </citation>
    <scope>NUCLEOTIDE SEQUENCE</scope>
    <source>
        <strain evidence="9">KI4</strain>
    </source>
</reference>
<dbReference type="GO" id="GO:0016020">
    <property type="term" value="C:membrane"/>
    <property type="evidence" value="ECO:0007669"/>
    <property type="project" value="InterPro"/>
</dbReference>
<organism evidence="9 10">
    <name type="scientific">Waterburya agarophytonicola KI4</name>
    <dbReference type="NCBI Taxonomy" id="2874699"/>
    <lineage>
        <taxon>Bacteria</taxon>
        <taxon>Bacillati</taxon>
        <taxon>Cyanobacteriota</taxon>
        <taxon>Cyanophyceae</taxon>
        <taxon>Pleurocapsales</taxon>
        <taxon>Hyellaceae</taxon>
        <taxon>Waterburya</taxon>
        <taxon>Waterburya agarophytonicola</taxon>
    </lineage>
</organism>
<evidence type="ECO:0000256" key="3">
    <source>
        <dbReference type="PROSITE-ProRule" id="PRU00284"/>
    </source>
</evidence>
<name>A0A964FHF1_9CYAN</name>
<dbReference type="Gene3D" id="1.10.287.950">
    <property type="entry name" value="Methyl-accepting chemotaxis protein"/>
    <property type="match status" value="1"/>
</dbReference>
<evidence type="ECO:0000256" key="5">
    <source>
        <dbReference type="SAM" id="MobiDB-lite"/>
    </source>
</evidence>
<keyword evidence="10" id="KW-1185">Reference proteome</keyword>
<dbReference type="InterPro" id="IPR004089">
    <property type="entry name" value="MCPsignal_dom"/>
</dbReference>
<feature type="domain" description="Methyl-accepting transducer" evidence="7">
    <location>
        <begin position="1167"/>
        <end position="1406"/>
    </location>
</feature>
<feature type="coiled-coil region" evidence="4">
    <location>
        <begin position="1186"/>
        <end position="1213"/>
    </location>
</feature>
<dbReference type="SUPFAM" id="SSF55781">
    <property type="entry name" value="GAF domain-like"/>
    <property type="match status" value="6"/>
</dbReference>
<dbReference type="RefSeq" id="WP_229642208.1">
    <property type="nucleotide sequence ID" value="NZ_JADWDC010000067.1"/>
</dbReference>
<dbReference type="InterPro" id="IPR003018">
    <property type="entry name" value="GAF"/>
</dbReference>
<evidence type="ECO:0000313" key="10">
    <source>
        <dbReference type="Proteomes" id="UP000729733"/>
    </source>
</evidence>
<dbReference type="GO" id="GO:0007165">
    <property type="term" value="P:signal transduction"/>
    <property type="evidence" value="ECO:0007669"/>
    <property type="project" value="UniProtKB-KW"/>
</dbReference>
<evidence type="ECO:0000256" key="4">
    <source>
        <dbReference type="SAM" id="Coils"/>
    </source>
</evidence>
<dbReference type="SUPFAM" id="SSF58104">
    <property type="entry name" value="Methyl-accepting chemotaxis protein (MCP) signaling domain"/>
    <property type="match status" value="1"/>
</dbReference>
<feature type="coiled-coil region" evidence="4">
    <location>
        <begin position="1089"/>
        <end position="1116"/>
    </location>
</feature>
<evidence type="ECO:0000256" key="1">
    <source>
        <dbReference type="ARBA" id="ARBA00023224"/>
    </source>
</evidence>
<dbReference type="Proteomes" id="UP000729733">
    <property type="component" value="Unassembled WGS sequence"/>
</dbReference>
<evidence type="ECO:0000256" key="2">
    <source>
        <dbReference type="ARBA" id="ARBA00029447"/>
    </source>
</evidence>
<feature type="domain" description="Phytochrome chromophore attachment site" evidence="6">
    <location>
        <begin position="54"/>
        <end position="198"/>
    </location>
</feature>
<protein>
    <submittedName>
        <fullName evidence="9">GAF domain-containing protein</fullName>
    </submittedName>
</protein>